<keyword evidence="1" id="KW-0472">Membrane</keyword>
<feature type="transmembrane region" description="Helical" evidence="1">
    <location>
        <begin position="87"/>
        <end position="106"/>
    </location>
</feature>
<gene>
    <name evidence="2" type="ORF">GCM10009431_20560</name>
</gene>
<reference evidence="2 3" key="1">
    <citation type="journal article" date="2019" name="Int. J. Syst. Evol. Microbiol.">
        <title>The Global Catalogue of Microorganisms (GCM) 10K type strain sequencing project: providing services to taxonomists for standard genome sequencing and annotation.</title>
        <authorList>
            <consortium name="The Broad Institute Genomics Platform"/>
            <consortium name="The Broad Institute Genome Sequencing Center for Infectious Disease"/>
            <person name="Wu L."/>
            <person name="Ma J."/>
        </authorList>
    </citation>
    <scope>NUCLEOTIDE SEQUENCE [LARGE SCALE GENOMIC DNA]</scope>
    <source>
        <strain evidence="2 3">JCM 15976</strain>
    </source>
</reference>
<keyword evidence="1" id="KW-0812">Transmembrane</keyword>
<evidence type="ECO:0000313" key="3">
    <source>
        <dbReference type="Proteomes" id="UP001500736"/>
    </source>
</evidence>
<comment type="caution">
    <text evidence="2">The sequence shown here is derived from an EMBL/GenBank/DDBJ whole genome shotgun (WGS) entry which is preliminary data.</text>
</comment>
<dbReference type="RefSeq" id="WP_343798044.1">
    <property type="nucleotide sequence ID" value="NZ_BAAAGF010000003.1"/>
</dbReference>
<feature type="transmembrane region" description="Helical" evidence="1">
    <location>
        <begin position="118"/>
        <end position="135"/>
    </location>
</feature>
<feature type="transmembrane region" description="Helical" evidence="1">
    <location>
        <begin position="12"/>
        <end position="36"/>
    </location>
</feature>
<evidence type="ECO:0008006" key="4">
    <source>
        <dbReference type="Google" id="ProtNLM"/>
    </source>
</evidence>
<sequence length="145" mass="15957">MNHSTRTKPPIWFWIISVIALIWNLMGVMAYLGQAYMSDADLSALPEAEQALYTNVPAWATAAFAIGVFGGALGCLLLLLRKKWAKSLFIISLIGVLIQTSYNIFVSDALDVYGTKGLIMPIIILIIALYLIMFSNKSIAKGWIS</sequence>
<evidence type="ECO:0000256" key="1">
    <source>
        <dbReference type="SAM" id="Phobius"/>
    </source>
</evidence>
<proteinExistence type="predicted"/>
<protein>
    <recommendedName>
        <fullName evidence="4">Sugar transporter</fullName>
    </recommendedName>
</protein>
<organism evidence="2 3">
    <name type="scientific">Gaetbulibacter jejuensis</name>
    <dbReference type="NCBI Taxonomy" id="584607"/>
    <lineage>
        <taxon>Bacteria</taxon>
        <taxon>Pseudomonadati</taxon>
        <taxon>Bacteroidota</taxon>
        <taxon>Flavobacteriia</taxon>
        <taxon>Flavobacteriales</taxon>
        <taxon>Flavobacteriaceae</taxon>
        <taxon>Gaetbulibacter</taxon>
    </lineage>
</organism>
<feature type="transmembrane region" description="Helical" evidence="1">
    <location>
        <begin position="56"/>
        <end position="80"/>
    </location>
</feature>
<accession>A0ABN1JRU4</accession>
<name>A0ABN1JRU4_9FLAO</name>
<keyword evidence="1" id="KW-1133">Transmembrane helix</keyword>
<evidence type="ECO:0000313" key="2">
    <source>
        <dbReference type="EMBL" id="GAA0745458.1"/>
    </source>
</evidence>
<dbReference type="Proteomes" id="UP001500736">
    <property type="component" value="Unassembled WGS sequence"/>
</dbReference>
<keyword evidence="3" id="KW-1185">Reference proteome</keyword>
<dbReference type="EMBL" id="BAAAGF010000003">
    <property type="protein sequence ID" value="GAA0745458.1"/>
    <property type="molecule type" value="Genomic_DNA"/>
</dbReference>